<evidence type="ECO:0000313" key="1">
    <source>
        <dbReference type="EnsemblMetazoa" id="AARA007843-PA"/>
    </source>
</evidence>
<dbReference type="VEuPathDB" id="VectorBase:AARA007843"/>
<dbReference type="Proteomes" id="UP000075840">
    <property type="component" value="Unassembled WGS sequence"/>
</dbReference>
<accession>A0A182I2P6</accession>
<dbReference type="KEGG" id="aara:120908843"/>
<dbReference type="GeneID" id="120908843"/>
<dbReference type="VEuPathDB" id="VectorBase:AARA21_009223"/>
<dbReference type="EnsemblMetazoa" id="AARA007843-RA">
    <property type="protein sequence ID" value="AARA007843-PA"/>
    <property type="gene ID" value="AARA007843"/>
</dbReference>
<protein>
    <submittedName>
        <fullName evidence="1">Uncharacterized protein</fullName>
    </submittedName>
</protein>
<keyword evidence="2" id="KW-1185">Reference proteome</keyword>
<dbReference type="RefSeq" id="XP_040176224.1">
    <property type="nucleotide sequence ID" value="XM_040320290.1"/>
</dbReference>
<proteinExistence type="predicted"/>
<evidence type="ECO:0000313" key="2">
    <source>
        <dbReference type="Proteomes" id="UP000075840"/>
    </source>
</evidence>
<dbReference type="AlphaFoldDB" id="A0A182I2P6"/>
<organism evidence="1 2">
    <name type="scientific">Anopheles arabiensis</name>
    <name type="common">Mosquito</name>
    <dbReference type="NCBI Taxonomy" id="7173"/>
    <lineage>
        <taxon>Eukaryota</taxon>
        <taxon>Metazoa</taxon>
        <taxon>Ecdysozoa</taxon>
        <taxon>Arthropoda</taxon>
        <taxon>Hexapoda</taxon>
        <taxon>Insecta</taxon>
        <taxon>Pterygota</taxon>
        <taxon>Neoptera</taxon>
        <taxon>Endopterygota</taxon>
        <taxon>Diptera</taxon>
        <taxon>Nematocera</taxon>
        <taxon>Culicoidea</taxon>
        <taxon>Culicidae</taxon>
        <taxon>Anophelinae</taxon>
        <taxon>Anopheles</taxon>
    </lineage>
</organism>
<reference evidence="1" key="1">
    <citation type="submission" date="2022-08" db="UniProtKB">
        <authorList>
            <consortium name="EnsemblMetazoa"/>
        </authorList>
    </citation>
    <scope>IDENTIFICATION</scope>
    <source>
        <strain evidence="1">Dongola</strain>
    </source>
</reference>
<name>A0A182I2P6_ANOAR</name>
<sequence>MKLSLPLVLLFALLGLFVTVAVGQTPCSSARKVRCNIHCRGYTKLGSCYDENCSCVDKPAAMKASFAA</sequence>
<dbReference type="EMBL" id="APCN01000178">
    <property type="status" value="NOT_ANNOTATED_CDS"/>
    <property type="molecule type" value="Genomic_DNA"/>
</dbReference>